<dbReference type="RefSeq" id="WP_045828708.1">
    <property type="nucleotide sequence ID" value="NZ_JZRB01000013.1"/>
</dbReference>
<protein>
    <recommendedName>
        <fullName evidence="4">DUF1109 domain-containing protein</fullName>
    </recommendedName>
</protein>
<dbReference type="OrthoDB" id="6059252at2"/>
<keyword evidence="1" id="KW-0812">Transmembrane</keyword>
<dbReference type="PATRIC" id="fig|345309.4.peg.442"/>
<comment type="caution">
    <text evidence="2">The sequence shown here is derived from an EMBL/GenBank/DDBJ whole genome shotgun (WGS) entry which is preliminary data.</text>
</comment>
<evidence type="ECO:0000313" key="3">
    <source>
        <dbReference type="Proteomes" id="UP000033651"/>
    </source>
</evidence>
<accession>A0A0F3KY58</accession>
<evidence type="ECO:0000313" key="2">
    <source>
        <dbReference type="EMBL" id="KJV36081.1"/>
    </source>
</evidence>
<feature type="transmembrane region" description="Helical" evidence="1">
    <location>
        <begin position="26"/>
        <end position="47"/>
    </location>
</feature>
<name>A0A0F3KY58_9GAMM</name>
<dbReference type="EMBL" id="JZRB01000013">
    <property type="protein sequence ID" value="KJV36081.1"/>
    <property type="molecule type" value="Genomic_DNA"/>
</dbReference>
<evidence type="ECO:0000256" key="1">
    <source>
        <dbReference type="SAM" id="Phobius"/>
    </source>
</evidence>
<dbReference type="Pfam" id="PF06532">
    <property type="entry name" value="NrsF"/>
    <property type="match status" value="1"/>
</dbReference>
<keyword evidence="1" id="KW-1133">Transmembrane helix</keyword>
<organism evidence="2 3">
    <name type="scientific">Luteibacter yeojuensis</name>
    <dbReference type="NCBI Taxonomy" id="345309"/>
    <lineage>
        <taxon>Bacteria</taxon>
        <taxon>Pseudomonadati</taxon>
        <taxon>Pseudomonadota</taxon>
        <taxon>Gammaproteobacteria</taxon>
        <taxon>Lysobacterales</taxon>
        <taxon>Rhodanobacteraceae</taxon>
        <taxon>Luteibacter</taxon>
    </lineage>
</organism>
<keyword evidence="3" id="KW-1185">Reference proteome</keyword>
<gene>
    <name evidence="2" type="ORF">VI08_06270</name>
</gene>
<dbReference type="InterPro" id="IPR009495">
    <property type="entry name" value="NrsF"/>
</dbReference>
<dbReference type="AlphaFoldDB" id="A0A0F3KY58"/>
<dbReference type="Proteomes" id="UP000033651">
    <property type="component" value="Unassembled WGS sequence"/>
</dbReference>
<feature type="transmembrane region" description="Helical" evidence="1">
    <location>
        <begin position="188"/>
        <end position="207"/>
    </location>
</feature>
<feature type="transmembrane region" description="Helical" evidence="1">
    <location>
        <begin position="59"/>
        <end position="81"/>
    </location>
</feature>
<proteinExistence type="predicted"/>
<sequence>MKTDDLISLLATETPAVDRRVPSRRFAAAVLVGLGAALLLMVAGLGLRPDLGQAIRLPMFWLRLAYPVAIAATAFLVVLRLARPGAHVGVRWVALGAAPLGALAAMACVLAGAPEGTRIAMWLGHTWKVCPVLIAVLSAPTFAAMLWAVRGMAPVRPRLAGAATGLFAGAVATTAYCLHCPEMAPPFWAFWYLVGMLLPTALGALAGPRWLRW</sequence>
<keyword evidence="1" id="KW-0472">Membrane</keyword>
<feature type="transmembrane region" description="Helical" evidence="1">
    <location>
        <begin position="159"/>
        <end position="176"/>
    </location>
</feature>
<feature type="transmembrane region" description="Helical" evidence="1">
    <location>
        <begin position="93"/>
        <end position="113"/>
    </location>
</feature>
<reference evidence="2 3" key="1">
    <citation type="submission" date="2015-03" db="EMBL/GenBank/DDBJ databases">
        <title>Draft genome sequence of Luteibacter yeojuensis strain SU11.</title>
        <authorList>
            <person name="Sulaiman J."/>
            <person name="Priya K."/>
            <person name="Chan K.-G."/>
        </authorList>
    </citation>
    <scope>NUCLEOTIDE SEQUENCE [LARGE SCALE GENOMIC DNA]</scope>
    <source>
        <strain evidence="2 3">SU11</strain>
    </source>
</reference>
<feature type="transmembrane region" description="Helical" evidence="1">
    <location>
        <begin position="125"/>
        <end position="147"/>
    </location>
</feature>
<evidence type="ECO:0008006" key="4">
    <source>
        <dbReference type="Google" id="ProtNLM"/>
    </source>
</evidence>